<organism evidence="3 4">
    <name type="scientific">Capnocytophaga endodontalis</name>
    <dbReference type="NCBI Taxonomy" id="2708117"/>
    <lineage>
        <taxon>Bacteria</taxon>
        <taxon>Pseudomonadati</taxon>
        <taxon>Bacteroidota</taxon>
        <taxon>Flavobacteriia</taxon>
        <taxon>Flavobacteriales</taxon>
        <taxon>Flavobacteriaceae</taxon>
        <taxon>Capnocytophaga</taxon>
    </lineage>
</organism>
<evidence type="ECO:0000313" key="3">
    <source>
        <dbReference type="EMBL" id="ASF41660.1"/>
    </source>
</evidence>
<dbReference type="Pfam" id="PF16411">
    <property type="entry name" value="SusF_SusE"/>
    <property type="match status" value="2"/>
</dbReference>
<gene>
    <name evidence="3" type="ORF">CBG49_00380</name>
</gene>
<sequence>MKNIFKSILLCSGLTLFVACEKDEDKVTMSANAQVESTLSTNTIVLDKTQSNTTVLTVSWEEKDFNVAVAPTYTVNLEYGGKVKPISVKQSPLTFTTKELNDYLLGLKVPAGTATNVTVYVKAALSDQRSIVSKKNTLNVTPFLDEIKPSEWGIAGSGANGWEEDQDKDIKMWNAADGTLVAYATLTNGEIKFRKNNKWNENLGKKAGTQKELTSSGDNITVTAGTYKITLNLSNSTYNIETYSWGIVGDLNNWGNSGLPDIKMTYEGGTNSWVAKNVVIATEGSIKFRLNSDWGTNFGADSTTDPATDLEGNVTSGGKNIKVAAGTYNVSFSFDATNKGTYKIEKK</sequence>
<dbReference type="InterPro" id="IPR032187">
    <property type="entry name" value="SusF/SusE-like_C"/>
</dbReference>
<proteinExistence type="predicted"/>
<dbReference type="CDD" id="cd12956">
    <property type="entry name" value="CBM_SusE-F_like"/>
    <property type="match status" value="2"/>
</dbReference>
<dbReference type="InterPro" id="IPR025970">
    <property type="entry name" value="SusE"/>
</dbReference>
<feature type="domain" description="Outer membrane protein SusF/SusE-like C-terminal" evidence="2">
    <location>
        <begin position="247"/>
        <end position="341"/>
    </location>
</feature>
<evidence type="ECO:0000259" key="1">
    <source>
        <dbReference type="Pfam" id="PF14292"/>
    </source>
</evidence>
<name>A0A1Z4BK54_9FLAO</name>
<keyword evidence="4" id="KW-1185">Reference proteome</keyword>
<protein>
    <submittedName>
        <fullName evidence="3">Uncharacterized protein</fullName>
    </submittedName>
</protein>
<evidence type="ECO:0000259" key="2">
    <source>
        <dbReference type="Pfam" id="PF16411"/>
    </source>
</evidence>
<dbReference type="AlphaFoldDB" id="A0A1Z4BK54"/>
<dbReference type="RefSeq" id="WP_088592889.1">
    <property type="nucleotide sequence ID" value="NZ_CP022022.1"/>
</dbReference>
<dbReference type="KEGG" id="capn:CBG49_00380"/>
<reference evidence="4" key="1">
    <citation type="submission" date="2017-06" db="EMBL/GenBank/DDBJ databases">
        <title>Complete genome sequence of Capnocytophaga sp. KCOM 1579 (=ChDC OS43) isolated from a human refractory periapical abscess lesion.</title>
        <authorList>
            <person name="Kook J.-K."/>
            <person name="Park S.-N."/>
            <person name="Lim Y.K."/>
            <person name="Roh H."/>
        </authorList>
    </citation>
    <scope>NUCLEOTIDE SEQUENCE [LARGE SCALE GENOMIC DNA]</scope>
    <source>
        <strain evidence="4">ChDC OS43</strain>
    </source>
</reference>
<evidence type="ECO:0000313" key="4">
    <source>
        <dbReference type="Proteomes" id="UP000197007"/>
    </source>
</evidence>
<accession>A0A1Z4BK54</accession>
<dbReference type="Gene3D" id="2.60.40.3620">
    <property type="match status" value="2"/>
</dbReference>
<dbReference type="Proteomes" id="UP000197007">
    <property type="component" value="Chromosome"/>
</dbReference>
<dbReference type="EMBL" id="CP022022">
    <property type="protein sequence ID" value="ASF41660.1"/>
    <property type="molecule type" value="Genomic_DNA"/>
</dbReference>
<feature type="domain" description="Outer membrane protein SusF/SusE-like C-terminal" evidence="2">
    <location>
        <begin position="154"/>
        <end position="238"/>
    </location>
</feature>
<dbReference type="Pfam" id="PF14292">
    <property type="entry name" value="SusE"/>
    <property type="match status" value="1"/>
</dbReference>
<feature type="domain" description="SusE outer membrane protein" evidence="1">
    <location>
        <begin position="22"/>
        <end position="122"/>
    </location>
</feature>
<dbReference type="PROSITE" id="PS51257">
    <property type="entry name" value="PROKAR_LIPOPROTEIN"/>
    <property type="match status" value="1"/>
</dbReference>